<protein>
    <submittedName>
        <fullName evidence="2">Retrotransposon protein</fullName>
    </submittedName>
</protein>
<dbReference type="EMBL" id="SSTE01004728">
    <property type="protein sequence ID" value="KAA0062073.1"/>
    <property type="molecule type" value="Genomic_DNA"/>
</dbReference>
<evidence type="ECO:0000313" key="5">
    <source>
        <dbReference type="Proteomes" id="UP000321947"/>
    </source>
</evidence>
<feature type="region of interest" description="Disordered" evidence="1">
    <location>
        <begin position="34"/>
        <end position="68"/>
    </location>
</feature>
<evidence type="ECO:0000313" key="2">
    <source>
        <dbReference type="EMBL" id="KAA0062073.1"/>
    </source>
</evidence>
<organism evidence="2 4">
    <name type="scientific">Cucumis melo var. makuwa</name>
    <name type="common">Oriental melon</name>
    <dbReference type="NCBI Taxonomy" id="1194695"/>
    <lineage>
        <taxon>Eukaryota</taxon>
        <taxon>Viridiplantae</taxon>
        <taxon>Streptophyta</taxon>
        <taxon>Embryophyta</taxon>
        <taxon>Tracheophyta</taxon>
        <taxon>Spermatophyta</taxon>
        <taxon>Magnoliopsida</taxon>
        <taxon>eudicotyledons</taxon>
        <taxon>Gunneridae</taxon>
        <taxon>Pentapetalae</taxon>
        <taxon>rosids</taxon>
        <taxon>fabids</taxon>
        <taxon>Cucurbitales</taxon>
        <taxon>Cucurbitaceae</taxon>
        <taxon>Benincaseae</taxon>
        <taxon>Cucumis</taxon>
    </lineage>
</organism>
<comment type="caution">
    <text evidence="2">The sequence shown here is derived from an EMBL/GenBank/DDBJ whole genome shotgun (WGS) entry which is preliminary data.</text>
</comment>
<dbReference type="AlphaFoldDB" id="A0A5A7V1Q7"/>
<gene>
    <name evidence="3" type="ORF">E5676_scaffold143G001610</name>
    <name evidence="2" type="ORF">E6C27_scaffold89G004200</name>
</gene>
<accession>A0A5A7V1Q7</accession>
<evidence type="ECO:0000313" key="3">
    <source>
        <dbReference type="EMBL" id="TYK04947.1"/>
    </source>
</evidence>
<proteinExistence type="predicted"/>
<evidence type="ECO:0000256" key="1">
    <source>
        <dbReference type="SAM" id="MobiDB-lite"/>
    </source>
</evidence>
<dbReference type="EMBL" id="SSTD01014011">
    <property type="protein sequence ID" value="TYK04947.1"/>
    <property type="molecule type" value="Genomic_DNA"/>
</dbReference>
<evidence type="ECO:0000313" key="4">
    <source>
        <dbReference type="Proteomes" id="UP000321393"/>
    </source>
</evidence>
<dbReference type="Proteomes" id="UP000321393">
    <property type="component" value="Unassembled WGS sequence"/>
</dbReference>
<reference evidence="4 5" key="1">
    <citation type="submission" date="2019-08" db="EMBL/GenBank/DDBJ databases">
        <title>Draft genome sequences of two oriental melons (Cucumis melo L. var makuwa).</title>
        <authorList>
            <person name="Kwon S.-Y."/>
        </authorList>
    </citation>
    <scope>NUCLEOTIDE SEQUENCE [LARGE SCALE GENOMIC DNA]</scope>
    <source>
        <strain evidence="5">cv. Chang Bougi</strain>
        <strain evidence="4">cv. SW 3</strain>
        <tissue evidence="2">Leaf</tissue>
    </source>
</reference>
<dbReference type="Proteomes" id="UP000321947">
    <property type="component" value="Unassembled WGS sequence"/>
</dbReference>
<name>A0A5A7V1Q7_CUCMM</name>
<sequence length="136" mass="15839">MLCISLGGTEKEVLGLKEMMLELKKVVDQMADDIRENSSYRRRDESGTSNGSVMKLKGKMDDLEPPLDNTIETVDRKHFFEINELPEAEKVKVVVMSFGQDEVDQYRWSHNRKKVESWSDLKERMFHHFSDTQQGV</sequence>
<feature type="compositionally biased region" description="Basic and acidic residues" evidence="1">
    <location>
        <begin position="34"/>
        <end position="46"/>
    </location>
</feature>